<dbReference type="AlphaFoldDB" id="A0AAV4XTB4"/>
<organism evidence="1 2">
    <name type="scientific">Caerostris extrusa</name>
    <name type="common">Bark spider</name>
    <name type="synonym">Caerostris bankana</name>
    <dbReference type="NCBI Taxonomy" id="172846"/>
    <lineage>
        <taxon>Eukaryota</taxon>
        <taxon>Metazoa</taxon>
        <taxon>Ecdysozoa</taxon>
        <taxon>Arthropoda</taxon>
        <taxon>Chelicerata</taxon>
        <taxon>Arachnida</taxon>
        <taxon>Araneae</taxon>
        <taxon>Araneomorphae</taxon>
        <taxon>Entelegynae</taxon>
        <taxon>Araneoidea</taxon>
        <taxon>Araneidae</taxon>
        <taxon>Caerostris</taxon>
    </lineage>
</organism>
<sequence>MRVKSVQMVTRYTAPLRPLPRGIQAVASPVCRRGYNIQLYQAVACVRFSWTNQWLADTDCYFFAHIDLAPFSLEKRE</sequence>
<protein>
    <submittedName>
        <fullName evidence="1">Uncharacterized protein</fullName>
    </submittedName>
</protein>
<reference evidence="1 2" key="1">
    <citation type="submission" date="2021-06" db="EMBL/GenBank/DDBJ databases">
        <title>Caerostris extrusa draft genome.</title>
        <authorList>
            <person name="Kono N."/>
            <person name="Arakawa K."/>
        </authorList>
    </citation>
    <scope>NUCLEOTIDE SEQUENCE [LARGE SCALE GENOMIC DNA]</scope>
</reference>
<dbReference type="EMBL" id="BPLR01000842">
    <property type="protein sequence ID" value="GIY97843.1"/>
    <property type="molecule type" value="Genomic_DNA"/>
</dbReference>
<proteinExistence type="predicted"/>
<accession>A0AAV4XTB4</accession>
<dbReference type="Proteomes" id="UP001054945">
    <property type="component" value="Unassembled WGS sequence"/>
</dbReference>
<gene>
    <name evidence="1" type="ORF">CEXT_397981</name>
</gene>
<name>A0AAV4XTB4_CAEEX</name>
<evidence type="ECO:0000313" key="1">
    <source>
        <dbReference type="EMBL" id="GIY97843.1"/>
    </source>
</evidence>
<comment type="caution">
    <text evidence="1">The sequence shown here is derived from an EMBL/GenBank/DDBJ whole genome shotgun (WGS) entry which is preliminary data.</text>
</comment>
<evidence type="ECO:0000313" key="2">
    <source>
        <dbReference type="Proteomes" id="UP001054945"/>
    </source>
</evidence>
<keyword evidence="2" id="KW-1185">Reference proteome</keyword>